<dbReference type="GO" id="GO:0005524">
    <property type="term" value="F:ATP binding"/>
    <property type="evidence" value="ECO:0007669"/>
    <property type="project" value="UniProtKB-KW"/>
</dbReference>
<feature type="domain" description="Fido" evidence="4">
    <location>
        <begin position="136"/>
        <end position="289"/>
    </location>
</feature>
<dbReference type="Gene3D" id="1.10.3290.10">
    <property type="entry name" value="Fido-like domain"/>
    <property type="match status" value="1"/>
</dbReference>
<dbReference type="Pfam" id="PF13784">
    <property type="entry name" value="Fic_N"/>
    <property type="match status" value="1"/>
</dbReference>
<evidence type="ECO:0000313" key="6">
    <source>
        <dbReference type="Proteomes" id="UP000007721"/>
    </source>
</evidence>
<dbReference type="PANTHER" id="PTHR13504:SF38">
    <property type="entry name" value="FIDO DOMAIN-CONTAINING PROTEIN"/>
    <property type="match status" value="1"/>
</dbReference>
<feature type="binding site" evidence="3">
    <location>
        <begin position="232"/>
        <end position="239"/>
    </location>
    <ligand>
        <name>ATP</name>
        <dbReference type="ChEBI" id="CHEBI:30616"/>
    </ligand>
</feature>
<dbReference type="Pfam" id="PF02661">
    <property type="entry name" value="Fic"/>
    <property type="match status" value="1"/>
</dbReference>
<feature type="binding site" evidence="1">
    <location>
        <position position="86"/>
    </location>
    <ligand>
        <name>ATP</name>
        <dbReference type="ChEBI" id="CHEBI:30616"/>
    </ligand>
</feature>
<dbReference type="HOGENOM" id="CLU_047250_1_1_7"/>
<accession>B9M8M6</accession>
<dbReference type="AlphaFoldDB" id="B9M8M6"/>
<keyword evidence="1" id="KW-0067">ATP-binding</keyword>
<evidence type="ECO:0000256" key="2">
    <source>
        <dbReference type="PIRSR" id="PIRSR640198-1"/>
    </source>
</evidence>
<feature type="binding site" evidence="1">
    <location>
        <begin position="233"/>
        <end position="239"/>
    </location>
    <ligand>
        <name>ATP</name>
        <dbReference type="ChEBI" id="CHEBI:30616"/>
    </ligand>
</feature>
<dbReference type="InterPro" id="IPR026287">
    <property type="entry name" value="SoFic-like"/>
</dbReference>
<dbReference type="PROSITE" id="PS51459">
    <property type="entry name" value="FIDO"/>
    <property type="match status" value="1"/>
</dbReference>
<reference evidence="5 6" key="1">
    <citation type="submission" date="2009-01" db="EMBL/GenBank/DDBJ databases">
        <title>Complete sequence of Geobacter sp. FRC-32.</title>
        <authorList>
            <consortium name="US DOE Joint Genome Institute"/>
            <person name="Lucas S."/>
            <person name="Copeland A."/>
            <person name="Lapidus A."/>
            <person name="Glavina del Rio T."/>
            <person name="Dalin E."/>
            <person name="Tice H."/>
            <person name="Bruce D."/>
            <person name="Goodwin L."/>
            <person name="Pitluck S."/>
            <person name="Saunders E."/>
            <person name="Brettin T."/>
            <person name="Detter J.C."/>
            <person name="Han C."/>
            <person name="Larimer F."/>
            <person name="Land M."/>
            <person name="Hauser L."/>
            <person name="Kyrpides N."/>
            <person name="Ovchinnikova G."/>
            <person name="Kostka J."/>
            <person name="Richardson P."/>
        </authorList>
    </citation>
    <scope>NUCLEOTIDE SEQUENCE [LARGE SCALE GENOMIC DNA]</scope>
    <source>
        <strain evidence="6">DSM 22248 / JCM 15807 / FRC-32</strain>
    </source>
</reference>
<feature type="binding site" evidence="1">
    <location>
        <position position="267"/>
    </location>
    <ligand>
        <name>ATP</name>
        <dbReference type="ChEBI" id="CHEBI:30616"/>
    </ligand>
</feature>
<evidence type="ECO:0000256" key="3">
    <source>
        <dbReference type="PIRSR" id="PIRSR640198-2"/>
    </source>
</evidence>
<dbReference type="STRING" id="316067.Geob_0188"/>
<feature type="binding site" evidence="1">
    <location>
        <position position="228"/>
    </location>
    <ligand>
        <name>ATP</name>
        <dbReference type="ChEBI" id="CHEBI:30616"/>
    </ligand>
</feature>
<dbReference type="PANTHER" id="PTHR13504">
    <property type="entry name" value="FIDO DOMAIN-CONTAINING PROTEIN DDB_G0283145"/>
    <property type="match status" value="1"/>
</dbReference>
<sequence length="398" mass="44531">MRKSDLSPERRGLLVPVREYSGSFALVPPPTPRARDLVGLPGLEDKLVRAREALDSLQRLSAVLPNPDLVTRTADRREAVRSSQIEGTQSGINDLLAFEATGSDEGLPPDVQVTKNYVYALEHGLEQVRESGVSAFSCGLIKQIHARLMEKVASFQGIPGEFRDRQNWIGGGLRIDQAKFVPPPAEYIDPCMEDLLQVLHYTPEEEDFFEFSIIMRMAVVHAQFETIHPFIDGNGRVGRILLPLMLAAEGLPPVYLAGYLKENQREYYEALAGVQLRGRWAEWIRFFSAGVEAAVQEAIDTSVGLDAIVKKWEAIVADMGLRRQSVLHRFPRLMAGTPVLTANQVKDALNISFPSASAALAKLEEVDILVQRQPHRRNRCFYAKEVIELLDRAPKVRR</sequence>
<organism evidence="5 6">
    <name type="scientific">Geotalea daltonii (strain DSM 22248 / JCM 15807 / FRC-32)</name>
    <name type="common">Geobacter daltonii</name>
    <dbReference type="NCBI Taxonomy" id="316067"/>
    <lineage>
        <taxon>Bacteria</taxon>
        <taxon>Pseudomonadati</taxon>
        <taxon>Thermodesulfobacteriota</taxon>
        <taxon>Desulfuromonadia</taxon>
        <taxon>Geobacterales</taxon>
        <taxon>Geobacteraceae</taxon>
        <taxon>Geotalea</taxon>
    </lineage>
</organism>
<dbReference type="KEGG" id="geo:Geob_0188"/>
<keyword evidence="6" id="KW-1185">Reference proteome</keyword>
<dbReference type="PIRSF" id="PIRSF038925">
    <property type="entry name" value="AMP-prot_trans"/>
    <property type="match status" value="1"/>
</dbReference>
<dbReference type="InterPro" id="IPR036597">
    <property type="entry name" value="Fido-like_dom_sf"/>
</dbReference>
<dbReference type="Proteomes" id="UP000007721">
    <property type="component" value="Chromosome"/>
</dbReference>
<evidence type="ECO:0000259" key="4">
    <source>
        <dbReference type="PROSITE" id="PS51459"/>
    </source>
</evidence>
<dbReference type="InterPro" id="IPR003812">
    <property type="entry name" value="Fido"/>
</dbReference>
<name>B9M8M6_GEODF</name>
<gene>
    <name evidence="5" type="ordered locus">Geob_0188</name>
</gene>
<feature type="binding site" evidence="3">
    <location>
        <begin position="267"/>
        <end position="268"/>
    </location>
    <ligand>
        <name>ATP</name>
        <dbReference type="ChEBI" id="CHEBI:30616"/>
    </ligand>
</feature>
<feature type="active site" evidence="2">
    <location>
        <position position="228"/>
    </location>
</feature>
<evidence type="ECO:0000256" key="1">
    <source>
        <dbReference type="PIRSR" id="PIRSR038925-1"/>
    </source>
</evidence>
<dbReference type="eggNOG" id="COG3177">
    <property type="taxonomic scope" value="Bacteria"/>
</dbReference>
<keyword evidence="1" id="KW-0547">Nucleotide-binding</keyword>
<dbReference type="OrthoDB" id="9813719at2"/>
<dbReference type="SUPFAM" id="SSF140931">
    <property type="entry name" value="Fic-like"/>
    <property type="match status" value="1"/>
</dbReference>
<dbReference type="RefSeq" id="WP_012645290.1">
    <property type="nucleotide sequence ID" value="NC_011979.1"/>
</dbReference>
<dbReference type="EMBL" id="CP001390">
    <property type="protein sequence ID" value="ACM18561.1"/>
    <property type="molecule type" value="Genomic_DNA"/>
</dbReference>
<dbReference type="InterPro" id="IPR040198">
    <property type="entry name" value="Fido_containing"/>
</dbReference>
<protein>
    <submittedName>
        <fullName evidence="5">Fic family protein</fullName>
    </submittedName>
</protein>
<proteinExistence type="predicted"/>
<evidence type="ECO:0000313" key="5">
    <source>
        <dbReference type="EMBL" id="ACM18561.1"/>
    </source>
</evidence>
<dbReference type="InterPro" id="IPR025758">
    <property type="entry name" value="Fic/DOC_N"/>
</dbReference>